<dbReference type="GO" id="GO:0016301">
    <property type="term" value="F:kinase activity"/>
    <property type="evidence" value="ECO:0007669"/>
    <property type="project" value="UniProtKB-KW"/>
</dbReference>
<dbReference type="SUPFAM" id="SSF53613">
    <property type="entry name" value="Ribokinase-like"/>
    <property type="match status" value="1"/>
</dbReference>
<dbReference type="InterPro" id="IPR011913">
    <property type="entry name" value="RfaE_dom_I"/>
</dbReference>
<dbReference type="Pfam" id="PF00294">
    <property type="entry name" value="PfkB"/>
    <property type="match status" value="1"/>
</dbReference>
<reference evidence="4 5" key="1">
    <citation type="submission" date="2020-05" db="EMBL/GenBank/DDBJ databases">
        <title>Ramlibacter rhizophilus sp. nov., isolated from rhizosphere soil of national flower Mugunghwa from South Korea.</title>
        <authorList>
            <person name="Zheng-Fei Y."/>
            <person name="Huan T."/>
        </authorList>
    </citation>
    <scope>NUCLEOTIDE SEQUENCE [LARGE SCALE GENOMIC DNA]</scope>
    <source>
        <strain evidence="4 5">H242</strain>
    </source>
</reference>
<evidence type="ECO:0000313" key="4">
    <source>
        <dbReference type="EMBL" id="QJW84070.1"/>
    </source>
</evidence>
<dbReference type="CDD" id="cd01172">
    <property type="entry name" value="RfaE_like"/>
    <property type="match status" value="1"/>
</dbReference>
<protein>
    <submittedName>
        <fullName evidence="4">D-glycero-beta-D-manno-heptose-7-phosphate kinase</fullName>
    </submittedName>
</protein>
<dbReference type="Proteomes" id="UP000500826">
    <property type="component" value="Chromosome"/>
</dbReference>
<proteinExistence type="predicted"/>
<gene>
    <name evidence="4" type="primary">rfaE1</name>
    <name evidence="4" type="ORF">HK414_09650</name>
</gene>
<keyword evidence="2 4" id="KW-0418">Kinase</keyword>
<dbReference type="PANTHER" id="PTHR46969">
    <property type="entry name" value="BIFUNCTIONAL PROTEIN HLDE"/>
    <property type="match status" value="1"/>
</dbReference>
<dbReference type="NCBIfam" id="TIGR02198">
    <property type="entry name" value="rfaE_dom_I"/>
    <property type="match status" value="1"/>
</dbReference>
<keyword evidence="1" id="KW-0808">Transferase</keyword>
<dbReference type="InterPro" id="IPR029056">
    <property type="entry name" value="Ribokinase-like"/>
</dbReference>
<dbReference type="InterPro" id="IPR011611">
    <property type="entry name" value="PfkB_dom"/>
</dbReference>
<evidence type="ECO:0000313" key="5">
    <source>
        <dbReference type="Proteomes" id="UP000500826"/>
    </source>
</evidence>
<feature type="domain" description="Carbohydrate kinase PfkB" evidence="3">
    <location>
        <begin position="11"/>
        <end position="301"/>
    </location>
</feature>
<accession>A0ABX6P1X4</accession>
<dbReference type="PANTHER" id="PTHR46969:SF1">
    <property type="entry name" value="BIFUNCTIONAL PROTEIN HLDE"/>
    <property type="match status" value="1"/>
</dbReference>
<organism evidence="4 5">
    <name type="scientific">Ramlibacter terrae</name>
    <dbReference type="NCBI Taxonomy" id="2732511"/>
    <lineage>
        <taxon>Bacteria</taxon>
        <taxon>Pseudomonadati</taxon>
        <taxon>Pseudomonadota</taxon>
        <taxon>Betaproteobacteria</taxon>
        <taxon>Burkholderiales</taxon>
        <taxon>Comamonadaceae</taxon>
        <taxon>Ramlibacter</taxon>
    </lineage>
</organism>
<evidence type="ECO:0000256" key="2">
    <source>
        <dbReference type="ARBA" id="ARBA00022777"/>
    </source>
</evidence>
<keyword evidence="5" id="KW-1185">Reference proteome</keyword>
<sequence>MNPTRQQLAAARVLVVGDAMLDRYWHGAVERISPEAPVPVVKVTREEERIGAAANVAYNVSTLGAQASFLGVVGDDEPGQRLETLLRETGIRTHLKRDPGLRTTVKLRVIGRQQQLLRMDFENEPDHEVLAMQTEAFAGLLPQQDAVLFSDYGKGGLAHIPAMIAAARGAGRTVLIDPKGSDYGRYRGATVITPNRAELQDVVGRWNGEDDLRTRAQNLRASLDLDALLVTRSEEGMTLYDAAGELHVKAQAREVFDVTGAGDTVIATLATMAAAGLSLRDALPIANRAGGIVVGKFGTATVSYEELFA</sequence>
<dbReference type="EMBL" id="CP053418">
    <property type="protein sequence ID" value="QJW84070.1"/>
    <property type="molecule type" value="Genomic_DNA"/>
</dbReference>
<evidence type="ECO:0000256" key="1">
    <source>
        <dbReference type="ARBA" id="ARBA00022679"/>
    </source>
</evidence>
<reference evidence="4 5" key="2">
    <citation type="submission" date="2020-05" db="EMBL/GenBank/DDBJ databases">
        <authorList>
            <person name="Khan S.A."/>
            <person name="Jeon C.O."/>
            <person name="Chun B.H."/>
        </authorList>
    </citation>
    <scope>NUCLEOTIDE SEQUENCE [LARGE SCALE GENOMIC DNA]</scope>
    <source>
        <strain evidence="4 5">H242</strain>
    </source>
</reference>
<dbReference type="Gene3D" id="3.40.1190.20">
    <property type="match status" value="1"/>
</dbReference>
<evidence type="ECO:0000259" key="3">
    <source>
        <dbReference type="Pfam" id="PF00294"/>
    </source>
</evidence>
<name>A0ABX6P1X4_9BURK</name>